<sequence>MEATYEQEIDLLQKTIDHICYAFYRYEIKPGLASFESMVSQLMPILTRHAHEEERIQEINQLLEMIVVAVEKKDYLIAADLLRYELLQRIALLTSVSA</sequence>
<dbReference type="EMBL" id="JAFBEB010000012">
    <property type="protein sequence ID" value="MBM7591501.1"/>
    <property type="molecule type" value="Genomic_DNA"/>
</dbReference>
<evidence type="ECO:0000313" key="1">
    <source>
        <dbReference type="EMBL" id="MBM7591501.1"/>
    </source>
</evidence>
<dbReference type="Proteomes" id="UP000717624">
    <property type="component" value="Unassembled WGS sequence"/>
</dbReference>
<protein>
    <submittedName>
        <fullName evidence="1">Uncharacterized protein</fullName>
    </submittedName>
</protein>
<name>A0A938Y3X8_9BACL</name>
<dbReference type="RefSeq" id="WP_204519210.1">
    <property type="nucleotide sequence ID" value="NZ_BAABIN010000019.1"/>
</dbReference>
<gene>
    <name evidence="1" type="ORF">JOD01_003152</name>
</gene>
<reference evidence="1" key="1">
    <citation type="submission" date="2021-01" db="EMBL/GenBank/DDBJ databases">
        <title>Genomic Encyclopedia of Type Strains, Phase IV (KMG-IV): sequencing the most valuable type-strain genomes for metagenomic binning, comparative biology and taxonomic classification.</title>
        <authorList>
            <person name="Goeker M."/>
        </authorList>
    </citation>
    <scope>NUCLEOTIDE SEQUENCE</scope>
    <source>
        <strain evidence="1">DSM 25523</strain>
    </source>
</reference>
<comment type="caution">
    <text evidence="1">The sequence shown here is derived from an EMBL/GenBank/DDBJ whole genome shotgun (WGS) entry which is preliminary data.</text>
</comment>
<evidence type="ECO:0000313" key="2">
    <source>
        <dbReference type="Proteomes" id="UP000717624"/>
    </source>
</evidence>
<organism evidence="1 2">
    <name type="scientific">Brevibacillus fulvus</name>
    <dbReference type="NCBI Taxonomy" id="1125967"/>
    <lineage>
        <taxon>Bacteria</taxon>
        <taxon>Bacillati</taxon>
        <taxon>Bacillota</taxon>
        <taxon>Bacilli</taxon>
        <taxon>Bacillales</taxon>
        <taxon>Paenibacillaceae</taxon>
        <taxon>Brevibacillus</taxon>
    </lineage>
</organism>
<keyword evidence="2" id="KW-1185">Reference proteome</keyword>
<accession>A0A938Y3X8</accession>
<dbReference type="AlphaFoldDB" id="A0A938Y3X8"/>
<proteinExistence type="predicted"/>